<dbReference type="Proteomes" id="UP000251993">
    <property type="component" value="Chromosome"/>
</dbReference>
<keyword evidence="9" id="KW-1185">Reference proteome</keyword>
<gene>
    <name evidence="8" type="ORF">DR864_13520</name>
</gene>
<name>A0A344TJ77_9BACT</name>
<dbReference type="SUPFAM" id="SSF48452">
    <property type="entry name" value="TPR-like"/>
    <property type="match status" value="1"/>
</dbReference>
<dbReference type="AlphaFoldDB" id="A0A344TJ77"/>
<organism evidence="8 9">
    <name type="scientific">Runella rosea</name>
    <dbReference type="NCBI Taxonomy" id="2259595"/>
    <lineage>
        <taxon>Bacteria</taxon>
        <taxon>Pseudomonadati</taxon>
        <taxon>Bacteroidota</taxon>
        <taxon>Cytophagia</taxon>
        <taxon>Cytophagales</taxon>
        <taxon>Spirosomataceae</taxon>
        <taxon>Runella</taxon>
    </lineage>
</organism>
<feature type="domain" description="RagB/SusD" evidence="6">
    <location>
        <begin position="340"/>
        <end position="487"/>
    </location>
</feature>
<protein>
    <submittedName>
        <fullName evidence="8">RagB/SusD family nutrient uptake outer membrane protein</fullName>
    </submittedName>
</protein>
<evidence type="ECO:0000256" key="4">
    <source>
        <dbReference type="ARBA" id="ARBA00023136"/>
    </source>
</evidence>
<comment type="subcellular location">
    <subcellularLocation>
        <location evidence="1">Cell outer membrane</location>
    </subcellularLocation>
</comment>
<dbReference type="InterPro" id="IPR012944">
    <property type="entry name" value="SusD_RagB_dom"/>
</dbReference>
<comment type="similarity">
    <text evidence="2">Belongs to the SusD family.</text>
</comment>
<dbReference type="PROSITE" id="PS51257">
    <property type="entry name" value="PROKAR_LIPOPROTEIN"/>
    <property type="match status" value="1"/>
</dbReference>
<keyword evidence="5" id="KW-0998">Cell outer membrane</keyword>
<evidence type="ECO:0000256" key="3">
    <source>
        <dbReference type="ARBA" id="ARBA00022729"/>
    </source>
</evidence>
<evidence type="ECO:0000256" key="5">
    <source>
        <dbReference type="ARBA" id="ARBA00023237"/>
    </source>
</evidence>
<dbReference type="InterPro" id="IPR033985">
    <property type="entry name" value="SusD-like_N"/>
</dbReference>
<reference evidence="8 9" key="1">
    <citation type="submission" date="2018-07" db="EMBL/GenBank/DDBJ databases">
        <title>Genome sequencing of Runella.</title>
        <authorList>
            <person name="Baek M.-G."/>
            <person name="Yi H."/>
        </authorList>
    </citation>
    <scope>NUCLEOTIDE SEQUENCE [LARGE SCALE GENOMIC DNA]</scope>
    <source>
        <strain evidence="8 9">HYN0085</strain>
    </source>
</reference>
<dbReference type="Pfam" id="PF14322">
    <property type="entry name" value="SusD-like_3"/>
    <property type="match status" value="1"/>
</dbReference>
<dbReference type="InterPro" id="IPR011990">
    <property type="entry name" value="TPR-like_helical_dom_sf"/>
</dbReference>
<sequence length="487" mass="54551">MKKIAILFLTLLFTSCEGLLEEVPTDRLSQENFYKSKEDLIAALNAVYAQVRGANSYGTNYPAQLNGMTDFCISRGTQIPVSEFQGLDGTNIGRTDVIWRDLFQSINASNIVIQAVKAVNITEAEKNAIEAEARFLRALNYYNLVRNYGGVPLRTTPIGEVSQVRGKRASVDEVYKLITDDLQYAEINLPKTVTSGQAGRPTQFAAKLLLASVYLTRENWALARDKADEVIKSGLYSLVEVKTSDDFEKLYGADLTTTTEEVFYIKYARITGQGWGYPSYQHPADGPYTTGVRAHFTLPTLPLIKNWSDKDLRKDYNLYSSYTNRSGKLTTFPTAEPICFRKFRDTPANPAGNDFPILRYAEALLIYAEAVSQANNGPTAQALESLNKVHRRAYGYPSGAVSPVDFTLEGQSAASFRELVMTERAYEFMMEASRWYDLKRLGVAKLKEIIKTARGKDVKDAHLFWPIPKQEMDNNPDLTPADQNPGY</sequence>
<evidence type="ECO:0000313" key="9">
    <source>
        <dbReference type="Proteomes" id="UP000251993"/>
    </source>
</evidence>
<dbReference type="RefSeq" id="WP_114067480.1">
    <property type="nucleotide sequence ID" value="NZ_CP030850.1"/>
</dbReference>
<feature type="domain" description="SusD-like N-terminal" evidence="7">
    <location>
        <begin position="93"/>
        <end position="215"/>
    </location>
</feature>
<evidence type="ECO:0000259" key="6">
    <source>
        <dbReference type="Pfam" id="PF07980"/>
    </source>
</evidence>
<evidence type="ECO:0000259" key="7">
    <source>
        <dbReference type="Pfam" id="PF14322"/>
    </source>
</evidence>
<dbReference type="EMBL" id="CP030850">
    <property type="protein sequence ID" value="AXE18698.1"/>
    <property type="molecule type" value="Genomic_DNA"/>
</dbReference>
<proteinExistence type="inferred from homology"/>
<dbReference type="KEGG" id="run:DR864_13520"/>
<dbReference type="Gene3D" id="1.25.40.390">
    <property type="match status" value="1"/>
</dbReference>
<keyword evidence="3" id="KW-0732">Signal</keyword>
<evidence type="ECO:0000256" key="2">
    <source>
        <dbReference type="ARBA" id="ARBA00006275"/>
    </source>
</evidence>
<evidence type="ECO:0000256" key="1">
    <source>
        <dbReference type="ARBA" id="ARBA00004442"/>
    </source>
</evidence>
<dbReference type="Pfam" id="PF07980">
    <property type="entry name" value="SusD_RagB"/>
    <property type="match status" value="1"/>
</dbReference>
<evidence type="ECO:0000313" key="8">
    <source>
        <dbReference type="EMBL" id="AXE18698.1"/>
    </source>
</evidence>
<dbReference type="OrthoDB" id="636214at2"/>
<dbReference type="CDD" id="cd08977">
    <property type="entry name" value="SusD"/>
    <property type="match status" value="1"/>
</dbReference>
<accession>A0A344TJ77</accession>
<dbReference type="GO" id="GO:0009279">
    <property type="term" value="C:cell outer membrane"/>
    <property type="evidence" value="ECO:0007669"/>
    <property type="project" value="UniProtKB-SubCell"/>
</dbReference>
<keyword evidence="4" id="KW-0472">Membrane</keyword>